<proteinExistence type="predicted"/>
<sequence>MTISSEPPVIRHARPKQPEEHEGAISKQPLMSREMGMVYRFVGITTWILRTCYWLHGLYIERDDWRPLRHLCLAATASLIVAIHFRDIPITTKIRLGLHATLLYFFFTVVGGQLSLASVVCTLTGNPGTSIITQMAIVYCWSILTAIIWGFLVAIGSQDKSDIRLPYWFKEFLLYGLAKHIKERDSSKERSYIDKKEQ</sequence>
<accession>A0AAD9Y728</accession>
<keyword evidence="4" id="KW-1185">Reference proteome</keyword>
<evidence type="ECO:0000313" key="4">
    <source>
        <dbReference type="Proteomes" id="UP001281614"/>
    </source>
</evidence>
<keyword evidence="2" id="KW-0472">Membrane</keyword>
<organism evidence="3 4">
    <name type="scientific">Colletotrichum kahawae</name>
    <name type="common">Coffee berry disease fungus</name>
    <dbReference type="NCBI Taxonomy" id="34407"/>
    <lineage>
        <taxon>Eukaryota</taxon>
        <taxon>Fungi</taxon>
        <taxon>Dikarya</taxon>
        <taxon>Ascomycota</taxon>
        <taxon>Pezizomycotina</taxon>
        <taxon>Sordariomycetes</taxon>
        <taxon>Hypocreomycetidae</taxon>
        <taxon>Glomerellales</taxon>
        <taxon>Glomerellaceae</taxon>
        <taxon>Colletotrichum</taxon>
        <taxon>Colletotrichum gloeosporioides species complex</taxon>
    </lineage>
</organism>
<gene>
    <name evidence="3" type="ORF">CKAH01_07022</name>
</gene>
<protein>
    <submittedName>
        <fullName evidence="3">Uncharacterized protein</fullName>
    </submittedName>
</protein>
<name>A0AAD9Y728_COLKA</name>
<comment type="caution">
    <text evidence="3">The sequence shown here is derived from an EMBL/GenBank/DDBJ whole genome shotgun (WGS) entry which is preliminary data.</text>
</comment>
<keyword evidence="2" id="KW-1133">Transmembrane helix</keyword>
<dbReference type="AlphaFoldDB" id="A0AAD9Y728"/>
<feature type="transmembrane region" description="Helical" evidence="2">
    <location>
        <begin position="97"/>
        <end position="116"/>
    </location>
</feature>
<feature type="transmembrane region" description="Helical" evidence="2">
    <location>
        <begin position="37"/>
        <end position="56"/>
    </location>
</feature>
<evidence type="ECO:0000313" key="3">
    <source>
        <dbReference type="EMBL" id="KAK2741681.1"/>
    </source>
</evidence>
<keyword evidence="2" id="KW-0812">Transmembrane</keyword>
<feature type="transmembrane region" description="Helical" evidence="2">
    <location>
        <begin position="136"/>
        <end position="155"/>
    </location>
</feature>
<dbReference type="Proteomes" id="UP001281614">
    <property type="component" value="Unassembled WGS sequence"/>
</dbReference>
<reference evidence="3" key="1">
    <citation type="submission" date="2023-02" db="EMBL/GenBank/DDBJ databases">
        <title>Colletotrichum kahawae CIFC_Que2 genome sequencing and assembly.</title>
        <authorList>
            <person name="Baroncelli R."/>
        </authorList>
    </citation>
    <scope>NUCLEOTIDE SEQUENCE</scope>
    <source>
        <strain evidence="3">CIFC_Que2</strain>
    </source>
</reference>
<feature type="region of interest" description="Disordered" evidence="1">
    <location>
        <begin position="1"/>
        <end position="26"/>
    </location>
</feature>
<evidence type="ECO:0000256" key="1">
    <source>
        <dbReference type="SAM" id="MobiDB-lite"/>
    </source>
</evidence>
<dbReference type="EMBL" id="VYYT01000334">
    <property type="protein sequence ID" value="KAK2741681.1"/>
    <property type="molecule type" value="Genomic_DNA"/>
</dbReference>
<evidence type="ECO:0000256" key="2">
    <source>
        <dbReference type="SAM" id="Phobius"/>
    </source>
</evidence>